<evidence type="ECO:0008006" key="4">
    <source>
        <dbReference type="Google" id="ProtNLM"/>
    </source>
</evidence>
<proteinExistence type="predicted"/>
<feature type="signal peptide" evidence="1">
    <location>
        <begin position="1"/>
        <end position="22"/>
    </location>
</feature>
<evidence type="ECO:0000313" key="3">
    <source>
        <dbReference type="Proteomes" id="UP001596114"/>
    </source>
</evidence>
<feature type="chain" id="PRO_5047264858" description="PKD domain-containing protein" evidence="1">
    <location>
        <begin position="23"/>
        <end position="168"/>
    </location>
</feature>
<dbReference type="PROSITE" id="PS51257">
    <property type="entry name" value="PROKAR_LIPOPROTEIN"/>
    <property type="match status" value="1"/>
</dbReference>
<name>A0ABW0QV74_9GAMM</name>
<sequence>MKTTSQPLILAASLAAVLALSACGKKEESTSTTPASPPPSATVMAPAPAATAAMAMSGETAPVSFNALELGSTVDANNRILASGTSFAPKDTVYASVETGGSGNATLAAKWSYQDGTVVHEDSKVLDAKGPQTTAFMISKPSGFAAGNYKVEITLNGNEVASKDFTIK</sequence>
<reference evidence="3" key="1">
    <citation type="journal article" date="2019" name="Int. J. Syst. Evol. Microbiol.">
        <title>The Global Catalogue of Microorganisms (GCM) 10K type strain sequencing project: providing services to taxonomists for standard genome sequencing and annotation.</title>
        <authorList>
            <consortium name="The Broad Institute Genomics Platform"/>
            <consortium name="The Broad Institute Genome Sequencing Center for Infectious Disease"/>
            <person name="Wu L."/>
            <person name="Ma J."/>
        </authorList>
    </citation>
    <scope>NUCLEOTIDE SEQUENCE [LARGE SCALE GENOMIC DNA]</scope>
    <source>
        <strain evidence="3">CGMCC 1.16619</strain>
    </source>
</reference>
<keyword evidence="3" id="KW-1185">Reference proteome</keyword>
<gene>
    <name evidence="2" type="ORF">ACFPPA_16995</name>
</gene>
<evidence type="ECO:0000313" key="2">
    <source>
        <dbReference type="EMBL" id="MFC5527442.1"/>
    </source>
</evidence>
<keyword evidence="1" id="KW-0732">Signal</keyword>
<accession>A0ABW0QV74</accession>
<dbReference type="RefSeq" id="WP_377322069.1">
    <property type="nucleotide sequence ID" value="NZ_JBHSNF010000004.1"/>
</dbReference>
<dbReference type="EMBL" id="JBHSNF010000004">
    <property type="protein sequence ID" value="MFC5527442.1"/>
    <property type="molecule type" value="Genomic_DNA"/>
</dbReference>
<evidence type="ECO:0000256" key="1">
    <source>
        <dbReference type="SAM" id="SignalP"/>
    </source>
</evidence>
<protein>
    <recommendedName>
        <fullName evidence="4">PKD domain-containing protein</fullName>
    </recommendedName>
</protein>
<organism evidence="2 3">
    <name type="scientific">Rhodanobacter ginsengisoli</name>
    <dbReference type="NCBI Taxonomy" id="418646"/>
    <lineage>
        <taxon>Bacteria</taxon>
        <taxon>Pseudomonadati</taxon>
        <taxon>Pseudomonadota</taxon>
        <taxon>Gammaproteobacteria</taxon>
        <taxon>Lysobacterales</taxon>
        <taxon>Rhodanobacteraceae</taxon>
        <taxon>Rhodanobacter</taxon>
    </lineage>
</organism>
<dbReference type="Proteomes" id="UP001596114">
    <property type="component" value="Unassembled WGS sequence"/>
</dbReference>
<comment type="caution">
    <text evidence="2">The sequence shown here is derived from an EMBL/GenBank/DDBJ whole genome shotgun (WGS) entry which is preliminary data.</text>
</comment>